<protein>
    <recommendedName>
        <fullName evidence="4">1-acyl-sn-glycerol-3-phosphate acyltransferase</fullName>
        <ecNumber evidence="4">2.3.1.51</ecNumber>
    </recommendedName>
</protein>
<dbReference type="PANTHER" id="PTHR10434:SF11">
    <property type="entry name" value="1-ACYL-SN-GLYCEROL-3-PHOSPHATE ACYLTRANSFERASE"/>
    <property type="match status" value="1"/>
</dbReference>
<dbReference type="InterPro" id="IPR004552">
    <property type="entry name" value="AGP_acyltrans"/>
</dbReference>
<dbReference type="GO" id="GO:0003841">
    <property type="term" value="F:1-acylglycerol-3-phosphate O-acyltransferase activity"/>
    <property type="evidence" value="ECO:0007669"/>
    <property type="project" value="UniProtKB-UniRule"/>
</dbReference>
<evidence type="ECO:0000256" key="2">
    <source>
        <dbReference type="ARBA" id="ARBA00022679"/>
    </source>
</evidence>
<sequence length="345" mass="37129">MFALLTWFVKPLALLSPIIIVAYVASSTGHYYIRLGMFVGCLAITGATGGFVAFGMSLVGMMYDVNHAVGSGFYMIASRVLDITIEVEGEEHLQTRPLVMIGNHQSMLDLMWLGRMFPKQASIMAKKSIQWNPLLGPWMNMSGSVFIDRGNTAHAHRSLEAAGEGMKARRTSIFIFAEGTRHSTEVPSMLPFKKGAFHLAVKGGIPIVPVVCENYWRLYRKGIFGSGVIKIKVLPPVPTAGLTTEDVTSLTTRVRDQMLDALREISVGVSSDKTVIAEDAKAPGVVDPPVTSAESKSREDTASAAPVTTSNSDTSSVSGSDARKEGSEAGTETEEDEGMVLVGRP</sequence>
<evidence type="ECO:0000313" key="9">
    <source>
        <dbReference type="Proteomes" id="UP000076532"/>
    </source>
</evidence>
<dbReference type="SMART" id="SM00563">
    <property type="entry name" value="PlsC"/>
    <property type="match status" value="1"/>
</dbReference>
<gene>
    <name evidence="8" type="ORF">FIBSPDRAFT_875618</name>
</gene>
<feature type="transmembrane region" description="Helical" evidence="6">
    <location>
        <begin position="7"/>
        <end position="25"/>
    </location>
</feature>
<evidence type="ECO:0000259" key="7">
    <source>
        <dbReference type="SMART" id="SM00563"/>
    </source>
</evidence>
<dbReference type="Pfam" id="PF01553">
    <property type="entry name" value="Acyltransferase"/>
    <property type="match status" value="1"/>
</dbReference>
<accession>A0A167XLP0</accession>
<evidence type="ECO:0000256" key="5">
    <source>
        <dbReference type="SAM" id="MobiDB-lite"/>
    </source>
</evidence>
<dbReference type="Proteomes" id="UP000076532">
    <property type="component" value="Unassembled WGS sequence"/>
</dbReference>
<feature type="domain" description="Phospholipid/glycerol acyltransferase" evidence="7">
    <location>
        <begin position="98"/>
        <end position="215"/>
    </location>
</feature>
<dbReference type="GO" id="GO:0005783">
    <property type="term" value="C:endoplasmic reticulum"/>
    <property type="evidence" value="ECO:0007669"/>
    <property type="project" value="TreeGrafter"/>
</dbReference>
<keyword evidence="2 4" id="KW-0808">Transferase</keyword>
<dbReference type="GO" id="GO:0016020">
    <property type="term" value="C:membrane"/>
    <property type="evidence" value="ECO:0007669"/>
    <property type="project" value="InterPro"/>
</dbReference>
<dbReference type="STRING" id="436010.A0A167XLP0"/>
<proteinExistence type="inferred from homology"/>
<keyword evidence="6" id="KW-1133">Transmembrane helix</keyword>
<dbReference type="AlphaFoldDB" id="A0A167XLP0"/>
<keyword evidence="4" id="KW-0443">Lipid metabolism</keyword>
<dbReference type="InterPro" id="IPR002123">
    <property type="entry name" value="Plipid/glycerol_acylTrfase"/>
</dbReference>
<keyword evidence="4" id="KW-0444">Lipid biosynthesis</keyword>
<evidence type="ECO:0000313" key="8">
    <source>
        <dbReference type="EMBL" id="KZP07347.1"/>
    </source>
</evidence>
<organism evidence="8 9">
    <name type="scientific">Athelia psychrophila</name>
    <dbReference type="NCBI Taxonomy" id="1759441"/>
    <lineage>
        <taxon>Eukaryota</taxon>
        <taxon>Fungi</taxon>
        <taxon>Dikarya</taxon>
        <taxon>Basidiomycota</taxon>
        <taxon>Agaricomycotina</taxon>
        <taxon>Agaricomycetes</taxon>
        <taxon>Agaricomycetidae</taxon>
        <taxon>Atheliales</taxon>
        <taxon>Atheliaceae</taxon>
        <taxon>Athelia</taxon>
    </lineage>
</organism>
<dbReference type="CDD" id="cd07989">
    <property type="entry name" value="LPLAT_AGPAT-like"/>
    <property type="match status" value="1"/>
</dbReference>
<keyword evidence="9" id="KW-1185">Reference proteome</keyword>
<dbReference type="OrthoDB" id="202234at2759"/>
<name>A0A167XLP0_9AGAM</name>
<feature type="transmembrane region" description="Helical" evidence="6">
    <location>
        <begin position="31"/>
        <end position="54"/>
    </location>
</feature>
<evidence type="ECO:0000256" key="3">
    <source>
        <dbReference type="ARBA" id="ARBA00023315"/>
    </source>
</evidence>
<keyword evidence="4" id="KW-0594">Phospholipid biosynthesis</keyword>
<dbReference type="EC" id="2.3.1.51" evidence="4"/>
<comment type="domain">
    <text evidence="4">The HXXXXD motif is essential for acyltransferase activity and may constitute the binding site for the phosphate moiety of the glycerol-3-phosphate.</text>
</comment>
<keyword evidence="4" id="KW-1208">Phospholipid metabolism</keyword>
<evidence type="ECO:0000256" key="6">
    <source>
        <dbReference type="SAM" id="Phobius"/>
    </source>
</evidence>
<evidence type="ECO:0000256" key="1">
    <source>
        <dbReference type="ARBA" id="ARBA00008655"/>
    </source>
</evidence>
<reference evidence="8 9" key="1">
    <citation type="journal article" date="2016" name="Mol. Biol. Evol.">
        <title>Comparative Genomics of Early-Diverging Mushroom-Forming Fungi Provides Insights into the Origins of Lignocellulose Decay Capabilities.</title>
        <authorList>
            <person name="Nagy L.G."/>
            <person name="Riley R."/>
            <person name="Tritt A."/>
            <person name="Adam C."/>
            <person name="Daum C."/>
            <person name="Floudas D."/>
            <person name="Sun H."/>
            <person name="Yadav J.S."/>
            <person name="Pangilinan J."/>
            <person name="Larsson K.H."/>
            <person name="Matsuura K."/>
            <person name="Barry K."/>
            <person name="Labutti K."/>
            <person name="Kuo R."/>
            <person name="Ohm R.A."/>
            <person name="Bhattacharya S.S."/>
            <person name="Shirouzu T."/>
            <person name="Yoshinaga Y."/>
            <person name="Martin F.M."/>
            <person name="Grigoriev I.V."/>
            <person name="Hibbett D.S."/>
        </authorList>
    </citation>
    <scope>NUCLEOTIDE SEQUENCE [LARGE SCALE GENOMIC DNA]</scope>
    <source>
        <strain evidence="8 9">CBS 109695</strain>
    </source>
</reference>
<dbReference type="NCBIfam" id="TIGR00530">
    <property type="entry name" value="AGP_acyltrn"/>
    <property type="match status" value="1"/>
</dbReference>
<feature type="region of interest" description="Disordered" evidence="5">
    <location>
        <begin position="280"/>
        <end position="345"/>
    </location>
</feature>
<comment type="similarity">
    <text evidence="1 4">Belongs to the 1-acyl-sn-glycerol-3-phosphate acyltransferase family.</text>
</comment>
<keyword evidence="3 4" id="KW-0012">Acyltransferase</keyword>
<dbReference type="PANTHER" id="PTHR10434">
    <property type="entry name" value="1-ACYL-SN-GLYCEROL-3-PHOSPHATE ACYLTRANSFERASE"/>
    <property type="match status" value="1"/>
</dbReference>
<dbReference type="EMBL" id="KV417754">
    <property type="protein sequence ID" value="KZP07347.1"/>
    <property type="molecule type" value="Genomic_DNA"/>
</dbReference>
<keyword evidence="6" id="KW-0472">Membrane</keyword>
<feature type="compositionally biased region" description="Low complexity" evidence="5">
    <location>
        <begin position="307"/>
        <end position="320"/>
    </location>
</feature>
<keyword evidence="6" id="KW-0812">Transmembrane</keyword>
<evidence type="ECO:0000256" key="4">
    <source>
        <dbReference type="RuleBase" id="RU361267"/>
    </source>
</evidence>
<dbReference type="SUPFAM" id="SSF69593">
    <property type="entry name" value="Glycerol-3-phosphate (1)-acyltransferase"/>
    <property type="match status" value="1"/>
</dbReference>
<dbReference type="GO" id="GO:0006654">
    <property type="term" value="P:phosphatidic acid biosynthetic process"/>
    <property type="evidence" value="ECO:0007669"/>
    <property type="project" value="TreeGrafter"/>
</dbReference>
<comment type="catalytic activity">
    <reaction evidence="4">
        <text>a 1-acyl-sn-glycero-3-phosphate + an acyl-CoA = a 1,2-diacyl-sn-glycero-3-phosphate + CoA</text>
        <dbReference type="Rhea" id="RHEA:19709"/>
        <dbReference type="ChEBI" id="CHEBI:57287"/>
        <dbReference type="ChEBI" id="CHEBI:57970"/>
        <dbReference type="ChEBI" id="CHEBI:58342"/>
        <dbReference type="ChEBI" id="CHEBI:58608"/>
        <dbReference type="EC" id="2.3.1.51"/>
    </reaction>
</comment>